<feature type="region of interest" description="Disordered" evidence="1">
    <location>
        <begin position="49"/>
        <end position="78"/>
    </location>
</feature>
<gene>
    <name evidence="2" type="ORF">LYNGBM3L_04700</name>
</gene>
<keyword evidence="3" id="KW-1185">Reference proteome</keyword>
<organism evidence="2 3">
    <name type="scientific">Moorena producens 3L</name>
    <dbReference type="NCBI Taxonomy" id="489825"/>
    <lineage>
        <taxon>Bacteria</taxon>
        <taxon>Bacillati</taxon>
        <taxon>Cyanobacteriota</taxon>
        <taxon>Cyanophyceae</taxon>
        <taxon>Coleofasciculales</taxon>
        <taxon>Coleofasciculaceae</taxon>
        <taxon>Moorena</taxon>
    </lineage>
</organism>
<dbReference type="EMBL" id="GL890820">
    <property type="protein sequence ID" value="EGJ35469.1"/>
    <property type="molecule type" value="Genomic_DNA"/>
</dbReference>
<evidence type="ECO:0000313" key="2">
    <source>
        <dbReference type="EMBL" id="EGJ35469.1"/>
    </source>
</evidence>
<dbReference type="HOGENOM" id="CLU_2618134_0_0_3"/>
<protein>
    <submittedName>
        <fullName evidence="2">Uncharacterized protein</fullName>
    </submittedName>
</protein>
<proteinExistence type="predicted"/>
<name>F4XJ12_9CYAN</name>
<dbReference type="AlphaFoldDB" id="F4XJ12"/>
<reference evidence="3" key="1">
    <citation type="journal article" date="2011" name="Proc. Natl. Acad. Sci. U.S.A.">
        <title>Genomic insights into the physiology and ecology of the marine filamentous cyanobacterium Lyngbya majuscula.</title>
        <authorList>
            <person name="Jones A.C."/>
            <person name="Monroe E.A."/>
            <person name="Podell S."/>
            <person name="Hess W.R."/>
            <person name="Klages S."/>
            <person name="Esquenazi E."/>
            <person name="Niessen S."/>
            <person name="Hoover H."/>
            <person name="Rothmann M."/>
            <person name="Lasken R.S."/>
            <person name="Yates J.R.III."/>
            <person name="Reinhardt R."/>
            <person name="Kube M."/>
            <person name="Burkart M.D."/>
            <person name="Allen E.E."/>
            <person name="Dorrestein P.C."/>
            <person name="Gerwick W.H."/>
            <person name="Gerwick L."/>
        </authorList>
    </citation>
    <scope>NUCLEOTIDE SEQUENCE [LARGE SCALE GENOMIC DNA]</scope>
    <source>
        <strain evidence="3">3L</strain>
    </source>
</reference>
<evidence type="ECO:0000313" key="3">
    <source>
        <dbReference type="Proteomes" id="UP000003959"/>
    </source>
</evidence>
<evidence type="ECO:0000256" key="1">
    <source>
        <dbReference type="SAM" id="MobiDB-lite"/>
    </source>
</evidence>
<dbReference type="Proteomes" id="UP000003959">
    <property type="component" value="Unassembled WGS sequence"/>
</dbReference>
<accession>F4XJ12</accession>
<sequence length="78" mass="8750">MIGDVTNKNNGVKVIKGTVMDKSDRLNAWIYKLIATTFRDPPTIKAKPKFWPNSGISITKRRGSKTGKEKNNTAQEIM</sequence>